<dbReference type="RefSeq" id="WP_344626948.1">
    <property type="nucleotide sequence ID" value="NZ_BAAALD010000083.1"/>
</dbReference>
<reference evidence="1 2" key="1">
    <citation type="journal article" date="2019" name="Int. J. Syst. Evol. Microbiol.">
        <title>The Global Catalogue of Microorganisms (GCM) 10K type strain sequencing project: providing services to taxonomists for standard genome sequencing and annotation.</title>
        <authorList>
            <consortium name="The Broad Institute Genomics Platform"/>
            <consortium name="The Broad Institute Genome Sequencing Center for Infectious Disease"/>
            <person name="Wu L."/>
            <person name="Ma J."/>
        </authorList>
    </citation>
    <scope>NUCLEOTIDE SEQUENCE [LARGE SCALE GENOMIC DNA]</scope>
    <source>
        <strain evidence="1 2">JCM 13002</strain>
    </source>
</reference>
<dbReference type="EMBL" id="BAAALD010000083">
    <property type="protein sequence ID" value="GAA1111886.1"/>
    <property type="molecule type" value="Genomic_DNA"/>
</dbReference>
<evidence type="ECO:0008006" key="3">
    <source>
        <dbReference type="Google" id="ProtNLM"/>
    </source>
</evidence>
<accession>A0ABN1U0Z9</accession>
<dbReference type="PANTHER" id="PTHR34847:SF1">
    <property type="entry name" value="NODULATION PROTEIN U"/>
    <property type="match status" value="1"/>
</dbReference>
<proteinExistence type="predicted"/>
<keyword evidence="2" id="KW-1185">Reference proteome</keyword>
<evidence type="ECO:0000313" key="1">
    <source>
        <dbReference type="EMBL" id="GAA1111886.1"/>
    </source>
</evidence>
<dbReference type="PANTHER" id="PTHR34847">
    <property type="entry name" value="NODULATION PROTEIN U"/>
    <property type="match status" value="1"/>
</dbReference>
<organism evidence="1 2">
    <name type="scientific">Kitasatospora arboriphila</name>
    <dbReference type="NCBI Taxonomy" id="258052"/>
    <lineage>
        <taxon>Bacteria</taxon>
        <taxon>Bacillati</taxon>
        <taxon>Actinomycetota</taxon>
        <taxon>Actinomycetes</taxon>
        <taxon>Kitasatosporales</taxon>
        <taxon>Streptomycetaceae</taxon>
        <taxon>Kitasatospora</taxon>
    </lineage>
</organism>
<evidence type="ECO:0000313" key="2">
    <source>
        <dbReference type="Proteomes" id="UP001499987"/>
    </source>
</evidence>
<sequence>MDILGVNLTRTSTGTDLYDGAAVLLRDGVPVAAIAEERLTRTKHCGSVRLASRYCLDAADTDIHSVGRVAVSICCDVPPPAGWAAAELRKQGLDVRDEQVVAVPSHHLSHAASVFLASPFQEAITVVADNEGNILPPQTRPEYWLNRLERTTVWHCRSGAGTEFRRIASHGDGPDEISLGVSPMKALVDAGFRAVRPEPLARLPGQK</sequence>
<protein>
    <recommendedName>
        <fullName evidence="3">Carbamoyltransferase domain-containing protein</fullName>
    </recommendedName>
</protein>
<gene>
    <name evidence="1" type="ORF">GCM10009663_61310</name>
</gene>
<dbReference type="Gene3D" id="3.30.420.40">
    <property type="match status" value="1"/>
</dbReference>
<name>A0ABN1U0Z9_9ACTN</name>
<comment type="caution">
    <text evidence="1">The sequence shown here is derived from an EMBL/GenBank/DDBJ whole genome shotgun (WGS) entry which is preliminary data.</text>
</comment>
<dbReference type="InterPro" id="IPR051338">
    <property type="entry name" value="NodU/CmcH_Carbamoyltrnsfr"/>
</dbReference>
<dbReference type="Proteomes" id="UP001499987">
    <property type="component" value="Unassembled WGS sequence"/>
</dbReference>